<comment type="similarity">
    <text evidence="1">Belongs to the HMG-CoA lyase family.</text>
</comment>
<evidence type="ECO:0000256" key="3">
    <source>
        <dbReference type="ARBA" id="ARBA00023239"/>
    </source>
</evidence>
<dbReference type="Pfam" id="PF00682">
    <property type="entry name" value="HMGL-like"/>
    <property type="match status" value="1"/>
</dbReference>
<dbReference type="PANTHER" id="PTHR42738:SF7">
    <property type="entry name" value="HYDROXYMETHYLGLUTARYL-COA LYASE"/>
    <property type="match status" value="1"/>
</dbReference>
<evidence type="ECO:0000313" key="6">
    <source>
        <dbReference type="EMBL" id="GAA1921250.1"/>
    </source>
</evidence>
<feature type="domain" description="Pyruvate carboxyltransferase" evidence="5">
    <location>
        <begin position="12"/>
        <end position="289"/>
    </location>
</feature>
<evidence type="ECO:0000259" key="5">
    <source>
        <dbReference type="PROSITE" id="PS50991"/>
    </source>
</evidence>
<evidence type="ECO:0000256" key="1">
    <source>
        <dbReference type="ARBA" id="ARBA00009405"/>
    </source>
</evidence>
<dbReference type="PROSITE" id="PS50991">
    <property type="entry name" value="PYR_CT"/>
    <property type="match status" value="1"/>
</dbReference>
<dbReference type="CDD" id="cd07938">
    <property type="entry name" value="DRE_TIM_HMGL"/>
    <property type="match status" value="1"/>
</dbReference>
<dbReference type="RefSeq" id="WP_344007367.1">
    <property type="nucleotide sequence ID" value="NZ_BAAAMY010000005.1"/>
</dbReference>
<dbReference type="InterPro" id="IPR000891">
    <property type="entry name" value="PYR_CT"/>
</dbReference>
<dbReference type="InterPro" id="IPR013785">
    <property type="entry name" value="Aldolase_TIM"/>
</dbReference>
<dbReference type="Proteomes" id="UP001501612">
    <property type="component" value="Unassembled WGS sequence"/>
</dbReference>
<keyword evidence="3 6" id="KW-0456">Lyase</keyword>
<feature type="region of interest" description="Disordered" evidence="4">
    <location>
        <begin position="1"/>
        <end position="29"/>
    </location>
</feature>
<evidence type="ECO:0000313" key="7">
    <source>
        <dbReference type="Proteomes" id="UP001501612"/>
    </source>
</evidence>
<reference evidence="6 7" key="1">
    <citation type="journal article" date="2019" name="Int. J. Syst. Evol. Microbiol.">
        <title>The Global Catalogue of Microorganisms (GCM) 10K type strain sequencing project: providing services to taxonomists for standard genome sequencing and annotation.</title>
        <authorList>
            <consortium name="The Broad Institute Genomics Platform"/>
            <consortium name="The Broad Institute Genome Sequencing Center for Infectious Disease"/>
            <person name="Wu L."/>
            <person name="Ma J."/>
        </authorList>
    </citation>
    <scope>NUCLEOTIDE SEQUENCE [LARGE SCALE GENOMIC DNA]</scope>
    <source>
        <strain evidence="6 7">JCM 14046</strain>
    </source>
</reference>
<protein>
    <submittedName>
        <fullName evidence="6">Hydroxymethylglutaryl-CoA lyase</fullName>
    </submittedName>
</protein>
<dbReference type="PANTHER" id="PTHR42738">
    <property type="entry name" value="HYDROXYMETHYLGLUTARYL-COA LYASE"/>
    <property type="match status" value="1"/>
</dbReference>
<name>A0ABN2PGJ2_9ACTN</name>
<accession>A0ABN2PGJ2</accession>
<organism evidence="6 7">
    <name type="scientific">Nocardioides lentus</name>
    <dbReference type="NCBI Taxonomy" id="338077"/>
    <lineage>
        <taxon>Bacteria</taxon>
        <taxon>Bacillati</taxon>
        <taxon>Actinomycetota</taxon>
        <taxon>Actinomycetes</taxon>
        <taxon>Propionibacteriales</taxon>
        <taxon>Nocardioidaceae</taxon>
        <taxon>Nocardioides</taxon>
    </lineage>
</organism>
<dbReference type="SUPFAM" id="SSF51569">
    <property type="entry name" value="Aldolase"/>
    <property type="match status" value="1"/>
</dbReference>
<dbReference type="EMBL" id="BAAAMY010000005">
    <property type="protein sequence ID" value="GAA1921250.1"/>
    <property type="molecule type" value="Genomic_DNA"/>
</dbReference>
<dbReference type="InterPro" id="IPR043594">
    <property type="entry name" value="HMGL"/>
</dbReference>
<evidence type="ECO:0000256" key="2">
    <source>
        <dbReference type="ARBA" id="ARBA00022723"/>
    </source>
</evidence>
<gene>
    <name evidence="6" type="ORF">GCM10009737_23430</name>
</gene>
<dbReference type="Gene3D" id="3.20.20.70">
    <property type="entry name" value="Aldolase class I"/>
    <property type="match status" value="1"/>
</dbReference>
<comment type="caution">
    <text evidence="6">The sequence shown here is derived from an EMBL/GenBank/DDBJ whole genome shotgun (WGS) entry which is preliminary data.</text>
</comment>
<dbReference type="GO" id="GO:0016829">
    <property type="term" value="F:lyase activity"/>
    <property type="evidence" value="ECO:0007669"/>
    <property type="project" value="UniProtKB-KW"/>
</dbReference>
<keyword evidence="2" id="KW-0479">Metal-binding</keyword>
<evidence type="ECO:0000256" key="4">
    <source>
        <dbReference type="SAM" id="MobiDB-lite"/>
    </source>
</evidence>
<proteinExistence type="inferred from homology"/>
<keyword evidence="7" id="KW-1185">Reference proteome</keyword>
<sequence length="313" mass="31510">MSESGPLPAPQVELVEVGPRDGLQNEDRALPPAVRAEMVGRLVAAGVRRLETVSFVRPDRVPQMAGAEEVMAAVPTTAADGAPVTHVGLVLNARGAQRAVETAVGEINVVVPVTDEFATRNQGTDVDGMLEAAAAAVEVARGAGLGVSVTLAVAFGCPFAGPVPTDRVAAVTERVLALGVDELAYADTIGVGAPSQVVALGDLLPTGAGAPRLRFHFHNTRNTGYANAWTAATLAGGRGAPVALDASVGGFGGCPFAPAATGNIATEDLLYLLEKGGVAATPVDRGQLVATAGWVSTALASPVQGLLGKAGEF</sequence>